<keyword evidence="2" id="KW-1185">Reference proteome</keyword>
<sequence>MFSSKLKSNDVLVQQLIVAKGTTPCRRSVPGEPCGKRSFEDAINIYLLTKLYF</sequence>
<dbReference type="HOGENOM" id="CLU_3062397_0_0_9"/>
<proteinExistence type="predicted"/>
<reference evidence="1 2" key="1">
    <citation type="submission" date="2014-08" db="EMBL/GenBank/DDBJ databases">
        <title>Complete genome of a marine bacteria Jeotgalibacillus malaysiensis.</title>
        <authorList>
            <person name="Yaakop A.S."/>
            <person name="Chan K.-G."/>
            <person name="Goh K.M."/>
        </authorList>
    </citation>
    <scope>NUCLEOTIDE SEQUENCE [LARGE SCALE GENOMIC DNA]</scope>
    <source>
        <strain evidence="1 2">D5</strain>
    </source>
</reference>
<dbReference type="STRING" id="1508404.JMA_21000"/>
<dbReference type="KEGG" id="jeo:JMA_21000"/>
<protein>
    <submittedName>
        <fullName evidence="1">Uncharacterized protein</fullName>
    </submittedName>
</protein>
<dbReference type="AlphaFoldDB" id="A0A0B5ARX5"/>
<evidence type="ECO:0000313" key="2">
    <source>
        <dbReference type="Proteomes" id="UP000031449"/>
    </source>
</evidence>
<organism evidence="1 2">
    <name type="scientific">Jeotgalibacillus malaysiensis</name>
    <dbReference type="NCBI Taxonomy" id="1508404"/>
    <lineage>
        <taxon>Bacteria</taxon>
        <taxon>Bacillati</taxon>
        <taxon>Bacillota</taxon>
        <taxon>Bacilli</taxon>
        <taxon>Bacillales</taxon>
        <taxon>Caryophanaceae</taxon>
        <taxon>Jeotgalibacillus</taxon>
    </lineage>
</organism>
<name>A0A0B5ARX5_9BACL</name>
<gene>
    <name evidence="1" type="ORF">JMA_21000</name>
</gene>
<accession>A0A0B5ARX5</accession>
<dbReference type="BioCyc" id="JESP1508404:G14D9-11355-MONOMER"/>
<dbReference type="Proteomes" id="UP000031449">
    <property type="component" value="Chromosome"/>
</dbReference>
<dbReference type="EMBL" id="CP009416">
    <property type="protein sequence ID" value="AJD91417.1"/>
    <property type="molecule type" value="Genomic_DNA"/>
</dbReference>
<evidence type="ECO:0000313" key="1">
    <source>
        <dbReference type="EMBL" id="AJD91417.1"/>
    </source>
</evidence>